<reference evidence="1 2" key="1">
    <citation type="submission" date="2019-08" db="EMBL/GenBank/DDBJ databases">
        <authorList>
            <person name="Liang Q."/>
        </authorList>
    </citation>
    <scope>NUCLEOTIDE SEQUENCE [LARGE SCALE GENOMIC DNA]</scope>
    <source>
        <strain evidence="1 2">V1718</strain>
    </source>
</reference>
<dbReference type="EMBL" id="CP042467">
    <property type="protein sequence ID" value="QED26133.1"/>
    <property type="molecule type" value="Genomic_DNA"/>
</dbReference>
<accession>A0A5B8XPZ6</accession>
<evidence type="ECO:0000313" key="2">
    <source>
        <dbReference type="Proteomes" id="UP000321595"/>
    </source>
</evidence>
<name>A0A5B8XPZ6_9DELT</name>
<evidence type="ECO:0000313" key="1">
    <source>
        <dbReference type="EMBL" id="QED26133.1"/>
    </source>
</evidence>
<dbReference type="KEGG" id="bbae:FRD01_02425"/>
<sequence>MSIHKALIICFLAVGFTGCKNEHPAKPAAQKFLDALRFSDLDTAWNASTASLDSAYCSNEFERVLDRAKEAKKLGICGDLDKIGGDDVERATDEIALYLQIQKAVCETTSLDCNTYARWVFDTQFGALPKTPEFSIVRIVGEETSALVYVEMSSGAAKTPLTLPMKLVEGTWRVGEVRGLQ</sequence>
<dbReference type="PROSITE" id="PS51257">
    <property type="entry name" value="PROKAR_LIPOPROTEIN"/>
    <property type="match status" value="1"/>
</dbReference>
<proteinExistence type="predicted"/>
<organism evidence="1 2">
    <name type="scientific">Microvenator marinus</name>
    <dbReference type="NCBI Taxonomy" id="2600177"/>
    <lineage>
        <taxon>Bacteria</taxon>
        <taxon>Deltaproteobacteria</taxon>
        <taxon>Bradymonadales</taxon>
        <taxon>Microvenatoraceae</taxon>
        <taxon>Microvenator</taxon>
    </lineage>
</organism>
<gene>
    <name evidence="1" type="ORF">FRD01_02425</name>
</gene>
<dbReference type="AlphaFoldDB" id="A0A5B8XPZ6"/>
<keyword evidence="2" id="KW-1185">Reference proteome</keyword>
<protein>
    <submittedName>
        <fullName evidence="1">Uncharacterized protein</fullName>
    </submittedName>
</protein>
<dbReference type="Proteomes" id="UP000321595">
    <property type="component" value="Chromosome"/>
</dbReference>
<dbReference type="RefSeq" id="WP_146957310.1">
    <property type="nucleotide sequence ID" value="NZ_CP042467.1"/>
</dbReference>